<accession>A0A6G1GMF5</accession>
<reference evidence="3" key="1">
    <citation type="journal article" date="2020" name="Stud. Mycol.">
        <title>101 Dothideomycetes genomes: a test case for predicting lifestyles and emergence of pathogens.</title>
        <authorList>
            <person name="Haridas S."/>
            <person name="Albert R."/>
            <person name="Binder M."/>
            <person name="Bloem J."/>
            <person name="Labutti K."/>
            <person name="Salamov A."/>
            <person name="Andreopoulos B."/>
            <person name="Baker S."/>
            <person name="Barry K."/>
            <person name="Bills G."/>
            <person name="Bluhm B."/>
            <person name="Cannon C."/>
            <person name="Castanera R."/>
            <person name="Culley D."/>
            <person name="Daum C."/>
            <person name="Ezra D."/>
            <person name="Gonzalez J."/>
            <person name="Henrissat B."/>
            <person name="Kuo A."/>
            <person name="Liang C."/>
            <person name="Lipzen A."/>
            <person name="Lutzoni F."/>
            <person name="Magnuson J."/>
            <person name="Mondo S."/>
            <person name="Nolan M."/>
            <person name="Ohm R."/>
            <person name="Pangilinan J."/>
            <person name="Park H.-J."/>
            <person name="Ramirez L."/>
            <person name="Alfaro M."/>
            <person name="Sun H."/>
            <person name="Tritt A."/>
            <person name="Yoshinaga Y."/>
            <person name="Zwiers L.-H."/>
            <person name="Turgeon B."/>
            <person name="Goodwin S."/>
            <person name="Spatafora J."/>
            <person name="Crous P."/>
            <person name="Grigoriev I."/>
        </authorList>
    </citation>
    <scope>NUCLEOTIDE SEQUENCE</scope>
    <source>
        <strain evidence="3">CBS 113979</strain>
    </source>
</reference>
<dbReference type="EMBL" id="ML977140">
    <property type="protein sequence ID" value="KAF1991312.1"/>
    <property type="molecule type" value="Genomic_DNA"/>
</dbReference>
<evidence type="ECO:0000313" key="2">
    <source>
        <dbReference type="EMBL" id="KAF1981207.1"/>
    </source>
</evidence>
<evidence type="ECO:0000313" key="5">
    <source>
        <dbReference type="Proteomes" id="UP000800041"/>
    </source>
</evidence>
<dbReference type="EMBL" id="ML977204">
    <property type="protein sequence ID" value="KAF1981207.1"/>
    <property type="molecule type" value="Genomic_DNA"/>
</dbReference>
<protein>
    <submittedName>
        <fullName evidence="3">Uncharacterized protein</fullName>
    </submittedName>
</protein>
<proteinExistence type="predicted"/>
<dbReference type="Proteomes" id="UP000800041">
    <property type="component" value="Unassembled WGS sequence"/>
</dbReference>
<dbReference type="EMBL" id="ML977190">
    <property type="protein sequence ID" value="KAF1982012.1"/>
    <property type="molecule type" value="Genomic_DNA"/>
</dbReference>
<dbReference type="OrthoDB" id="3046524at2759"/>
<evidence type="ECO:0000313" key="4">
    <source>
        <dbReference type="EMBL" id="KAF1991312.1"/>
    </source>
</evidence>
<keyword evidence="5" id="KW-1185">Reference proteome</keyword>
<evidence type="ECO:0000313" key="1">
    <source>
        <dbReference type="EMBL" id="KAF1980759.1"/>
    </source>
</evidence>
<organism evidence="3 5">
    <name type="scientific">Aulographum hederae CBS 113979</name>
    <dbReference type="NCBI Taxonomy" id="1176131"/>
    <lineage>
        <taxon>Eukaryota</taxon>
        <taxon>Fungi</taxon>
        <taxon>Dikarya</taxon>
        <taxon>Ascomycota</taxon>
        <taxon>Pezizomycotina</taxon>
        <taxon>Dothideomycetes</taxon>
        <taxon>Pleosporomycetidae</taxon>
        <taxon>Aulographales</taxon>
        <taxon>Aulographaceae</taxon>
    </lineage>
</organism>
<dbReference type="EMBL" id="ML977223">
    <property type="protein sequence ID" value="KAF1980759.1"/>
    <property type="molecule type" value="Genomic_DNA"/>
</dbReference>
<gene>
    <name evidence="4" type="ORF">K402DRAFT_323818</name>
    <name evidence="3" type="ORF">K402DRAFT_341339</name>
    <name evidence="2" type="ORF">K402DRAFT_342856</name>
    <name evidence="1" type="ORF">K402DRAFT_343756</name>
</gene>
<feature type="non-terminal residue" evidence="3">
    <location>
        <position position="1"/>
    </location>
</feature>
<evidence type="ECO:0000313" key="3">
    <source>
        <dbReference type="EMBL" id="KAF1982012.1"/>
    </source>
</evidence>
<name>A0A6G1GMF5_9PEZI</name>
<sequence>EPTIEIGEAEEGLDVFKVPGRWPVLDNLNFLRIHANALRCDDKAEVLHLLHVEFALFNVHKQANTRFTIDEHIIEVSCCEFIQKGLKSLIDEGLKSPRPITNPEWHHRGFEKAVPSTEGCEELRLDIHPDAVECCYHIKLREPLRST</sequence>
<dbReference type="AlphaFoldDB" id="A0A6G1GMF5"/>